<dbReference type="Pfam" id="PF10536">
    <property type="entry name" value="PMD"/>
    <property type="match status" value="1"/>
</dbReference>
<accession>A0A2N9G472</accession>
<name>A0A2N9G472_FAGSY</name>
<feature type="compositionally biased region" description="Low complexity" evidence="1">
    <location>
        <begin position="641"/>
        <end position="655"/>
    </location>
</feature>
<feature type="compositionally biased region" description="Polar residues" evidence="1">
    <location>
        <begin position="819"/>
        <end position="828"/>
    </location>
</feature>
<proteinExistence type="predicted"/>
<gene>
    <name evidence="3" type="ORF">FSB_LOCUS21863</name>
</gene>
<reference evidence="3" key="1">
    <citation type="submission" date="2018-02" db="EMBL/GenBank/DDBJ databases">
        <authorList>
            <person name="Cohen D.B."/>
            <person name="Kent A.D."/>
        </authorList>
    </citation>
    <scope>NUCLEOTIDE SEQUENCE</scope>
</reference>
<evidence type="ECO:0000259" key="2">
    <source>
        <dbReference type="Pfam" id="PF10536"/>
    </source>
</evidence>
<feature type="compositionally biased region" description="Acidic residues" evidence="1">
    <location>
        <begin position="685"/>
        <end position="698"/>
    </location>
</feature>
<evidence type="ECO:0000313" key="3">
    <source>
        <dbReference type="EMBL" id="SPC93981.1"/>
    </source>
</evidence>
<protein>
    <recommendedName>
        <fullName evidence="2">Aminotransferase-like plant mobile domain-containing protein</fullName>
    </recommendedName>
</protein>
<evidence type="ECO:0000256" key="1">
    <source>
        <dbReference type="SAM" id="MobiDB-lite"/>
    </source>
</evidence>
<dbReference type="EMBL" id="OIVN01001443">
    <property type="protein sequence ID" value="SPC93981.1"/>
    <property type="molecule type" value="Genomic_DNA"/>
</dbReference>
<feature type="region of interest" description="Disordered" evidence="1">
    <location>
        <begin position="1"/>
        <end position="23"/>
    </location>
</feature>
<organism evidence="3">
    <name type="scientific">Fagus sylvatica</name>
    <name type="common">Beechnut</name>
    <dbReference type="NCBI Taxonomy" id="28930"/>
    <lineage>
        <taxon>Eukaryota</taxon>
        <taxon>Viridiplantae</taxon>
        <taxon>Streptophyta</taxon>
        <taxon>Embryophyta</taxon>
        <taxon>Tracheophyta</taxon>
        <taxon>Spermatophyta</taxon>
        <taxon>Magnoliopsida</taxon>
        <taxon>eudicotyledons</taxon>
        <taxon>Gunneridae</taxon>
        <taxon>Pentapetalae</taxon>
        <taxon>rosids</taxon>
        <taxon>fabids</taxon>
        <taxon>Fagales</taxon>
        <taxon>Fagaceae</taxon>
        <taxon>Fagus</taxon>
    </lineage>
</organism>
<dbReference type="GO" id="GO:0010073">
    <property type="term" value="P:meristem maintenance"/>
    <property type="evidence" value="ECO:0007669"/>
    <property type="project" value="InterPro"/>
</dbReference>
<dbReference type="AlphaFoldDB" id="A0A2N9G472"/>
<dbReference type="InterPro" id="IPR019557">
    <property type="entry name" value="AminoTfrase-like_pln_mobile"/>
</dbReference>
<dbReference type="PANTHER" id="PTHR46033">
    <property type="entry name" value="PROTEIN MAIN-LIKE 2"/>
    <property type="match status" value="1"/>
</dbReference>
<feature type="region of interest" description="Disordered" evidence="1">
    <location>
        <begin position="575"/>
        <end position="703"/>
    </location>
</feature>
<dbReference type="PANTHER" id="PTHR46033:SF16">
    <property type="entry name" value="AMINOTRANSFERASE-LIKE PLANT MOBILE DOMAIN-CONTAINING PROTEIN"/>
    <property type="match status" value="1"/>
</dbReference>
<dbReference type="InterPro" id="IPR044824">
    <property type="entry name" value="MAIN-like"/>
</dbReference>
<feature type="region of interest" description="Disordered" evidence="1">
    <location>
        <begin position="819"/>
        <end position="852"/>
    </location>
</feature>
<feature type="compositionally biased region" description="Basic residues" evidence="1">
    <location>
        <begin position="628"/>
        <end position="640"/>
    </location>
</feature>
<feature type="domain" description="Aminotransferase-like plant mobile" evidence="2">
    <location>
        <begin position="117"/>
        <end position="468"/>
    </location>
</feature>
<sequence>MASSSRAQVETHGVSPMDEGDLATTEAPPLWEVVPICPSRSTTSTGRLGVVGKEGGHRGRCSLGPFQEILDLKIQQKDILAVPIKFDFQCLRASNWEAWVDKEFADEEFYALLEQAGVLQAILISRSSNMYQDTESLRQMVRRWCPSTQKFFFAHDELIVTLEDVENHWRLLILGDCDPSEIELSPAELNAETILLNYVGKKNISLGTNAARLTTWLQMFFEEKENDLRRAAFVAYWLSKCIFGEYPSYAIKPLYFHLAVKISASTSFPLAAMFLGHFYTQLDLLHSNEMASESCHTVATVFNSSVLQAFLWEHATSYSTDGKRPSDSRQKFANMPEAVAAHFEFLRTSVPSIYRWVGAKFYDSELVPSLDEEDFVLWIEPQNYALGPEDMRTLSYLLVTSVGWLPVLTHDGLRFTSYCVHRVQRQFGYDQEVPATMEVVVDILPTINPFIKSQAFAYWSTTIPEVVIPNGERVGICTMGMNHYWQNLMASILEFRNNGHESIKHLFPLCKALSPNLQLFVATNTVTTYATKQGLGYVVWRSDLSKWMTYSKRHSSIWLKENPNNVPAPEKVAFKRGKRVTTTTSGSKRKKSVAQEKSASKGIVIREPMTATSQFGEQATPRDVLSKKTTRKTRAKRKRSTLPSPTLLKSPSSNTRSKKHATTTYSKARTKQRNEGAVHRPLTVSEDEDSSTSLEDDDARASVEEVPIAVDEIIVSEEAAVEATTMIEPAISVTAAAETASDTATGLDASEEKIIAAEVAAEMAVEESEGAVSAGIAGGDGLTQGGFSGSGDYVDSALLDVSPPTRFYVRRSRHANVVSSNSERTPSVSAALLTPRASQSESVGGEEDVATPDHISDIDMDLATEGVTVSSTIPAVEVPKVVHIESEVEVIPSTEVEDDIPDMEGTFIQDPNDDVLLEDMADVHDSYNAVLHDLLEHLISVSPIKVAGSSNELAVEDEGDFNAIGAAESATAAIQPPFASLQRLGVQISAVPAEILDFFHEFDRVLLANIAHNTFGYLTRLKLIFMATRFLVMEFNFWKLCGRNVIETKILEWKSVVQELIQEGLLLEFMLDHLREIARDMFGRRLATEFKALEARIAIVRNAVTAIVLVHWHLTSAMRASGELCYEIALYGLLD</sequence>